<dbReference type="Pfam" id="PF02666">
    <property type="entry name" value="PS_Dcarbxylase"/>
    <property type="match status" value="1"/>
</dbReference>
<organism evidence="12 13">
    <name type="scientific">Psilocybe cf. subviscida</name>
    <dbReference type="NCBI Taxonomy" id="2480587"/>
    <lineage>
        <taxon>Eukaryota</taxon>
        <taxon>Fungi</taxon>
        <taxon>Dikarya</taxon>
        <taxon>Basidiomycota</taxon>
        <taxon>Agaricomycotina</taxon>
        <taxon>Agaricomycetes</taxon>
        <taxon>Agaricomycetidae</taxon>
        <taxon>Agaricales</taxon>
        <taxon>Agaricineae</taxon>
        <taxon>Strophariaceae</taxon>
        <taxon>Psilocybe</taxon>
    </lineage>
</organism>
<evidence type="ECO:0000313" key="13">
    <source>
        <dbReference type="Proteomes" id="UP000567179"/>
    </source>
</evidence>
<sequence>MATSYSWKNTPVQTIHRNSLPDAKLNHEDAATALNAVVDKSDTHADVTDHIHAPTNTERKLSWIERLIPGIERLAVEYHCGNFVVARGSETPFFETMPLYARLGMHLLFYGKEQVALLGNKRVYELLHEQSVKQGAIYDDPKSVQSIPSFVETYSISLDELEEPDIAKYKTFNEFFYRKIRADARPVENADDELGICSAADCRLTVFTSVDTAKAFWVKGENFNIPNLLNLPADSPKVAPFQNASIAIFRLAPADYHRFHSPIDCEIGDIEHVPGHFYTVNPQAVNEPGFDVLTANVRDVLYLKHKPTGKEVAFVAIGALLVGSIRWTGGGEKGKFLKRGDELGHFAYGGSTIVAVFPKEIVEFDADLVSNSQKPIETLVKAGFSVGRAPRPGETKTLPESAKLKKNWFEKAKDKLKKK</sequence>
<evidence type="ECO:0000256" key="11">
    <source>
        <dbReference type="ARBA" id="ARBA00024326"/>
    </source>
</evidence>
<reference evidence="12 13" key="1">
    <citation type="journal article" date="2020" name="ISME J.">
        <title>Uncovering the hidden diversity of litter-decomposition mechanisms in mushroom-forming fungi.</title>
        <authorList>
            <person name="Floudas D."/>
            <person name="Bentzer J."/>
            <person name="Ahren D."/>
            <person name="Johansson T."/>
            <person name="Persson P."/>
            <person name="Tunlid A."/>
        </authorList>
    </citation>
    <scope>NUCLEOTIDE SEQUENCE [LARGE SCALE GENOMIC DNA]</scope>
    <source>
        <strain evidence="12 13">CBS 101986</strain>
    </source>
</reference>
<evidence type="ECO:0000256" key="2">
    <source>
        <dbReference type="ARBA" id="ARBA00005189"/>
    </source>
</evidence>
<comment type="pathway">
    <text evidence="2">Lipid metabolism.</text>
</comment>
<proteinExistence type="predicted"/>
<dbReference type="InterPro" id="IPR003817">
    <property type="entry name" value="PS_Dcarbxylase"/>
</dbReference>
<accession>A0A8H5B4K2</accession>
<dbReference type="InterPro" id="IPR033177">
    <property type="entry name" value="PSD-B"/>
</dbReference>
<dbReference type="EC" id="4.1.1.65" evidence="3"/>
<dbReference type="PANTHER" id="PTHR10067:SF17">
    <property type="entry name" value="PHOSPHATIDYLSERINE DECARBOXYLASE PROENZYME 2"/>
    <property type="match status" value="1"/>
</dbReference>
<evidence type="ECO:0000256" key="10">
    <source>
        <dbReference type="ARBA" id="ARBA00023317"/>
    </source>
</evidence>
<evidence type="ECO:0000256" key="9">
    <source>
        <dbReference type="ARBA" id="ARBA00023264"/>
    </source>
</evidence>
<comment type="cofactor">
    <cofactor evidence="1">
        <name>pyruvate</name>
        <dbReference type="ChEBI" id="CHEBI:15361"/>
    </cofactor>
</comment>
<dbReference type="EMBL" id="JAACJJ010000042">
    <property type="protein sequence ID" value="KAF5316494.1"/>
    <property type="molecule type" value="Genomic_DNA"/>
</dbReference>
<evidence type="ECO:0000256" key="7">
    <source>
        <dbReference type="ARBA" id="ARBA00023209"/>
    </source>
</evidence>
<keyword evidence="5" id="KW-0210">Decarboxylase</keyword>
<dbReference type="GO" id="GO:0006646">
    <property type="term" value="P:phosphatidylethanolamine biosynthetic process"/>
    <property type="evidence" value="ECO:0007669"/>
    <property type="project" value="UniProtKB-UniPathway"/>
</dbReference>
<evidence type="ECO:0000256" key="1">
    <source>
        <dbReference type="ARBA" id="ARBA00001928"/>
    </source>
</evidence>
<evidence type="ECO:0000256" key="6">
    <source>
        <dbReference type="ARBA" id="ARBA00023098"/>
    </source>
</evidence>
<comment type="pathway">
    <text evidence="11">Phospholipid metabolism; phosphatidylethanolamine biosynthesis.</text>
</comment>
<dbReference type="OrthoDB" id="5973539at2759"/>
<dbReference type="Proteomes" id="UP000567179">
    <property type="component" value="Unassembled WGS sequence"/>
</dbReference>
<evidence type="ECO:0000313" key="12">
    <source>
        <dbReference type="EMBL" id="KAF5316494.1"/>
    </source>
</evidence>
<name>A0A8H5B4K2_9AGAR</name>
<dbReference type="UniPathway" id="UPA00558"/>
<evidence type="ECO:0000256" key="5">
    <source>
        <dbReference type="ARBA" id="ARBA00022793"/>
    </source>
</evidence>
<keyword evidence="9" id="KW-1208">Phospholipid metabolism</keyword>
<keyword evidence="8" id="KW-0456">Lyase</keyword>
<dbReference type="PANTHER" id="PTHR10067">
    <property type="entry name" value="PHOSPHATIDYLSERINE DECARBOXYLASE"/>
    <property type="match status" value="1"/>
</dbReference>
<keyword evidence="7" id="KW-0594">Phospholipid biosynthesis</keyword>
<dbReference type="GO" id="GO:0004609">
    <property type="term" value="F:phosphatidylserine decarboxylase activity"/>
    <property type="evidence" value="ECO:0007669"/>
    <property type="project" value="UniProtKB-EC"/>
</dbReference>
<gene>
    <name evidence="12" type="ORF">D9619_006360</name>
</gene>
<evidence type="ECO:0000256" key="8">
    <source>
        <dbReference type="ARBA" id="ARBA00023239"/>
    </source>
</evidence>
<comment type="caution">
    <text evidence="12">The sequence shown here is derived from an EMBL/GenBank/DDBJ whole genome shotgun (WGS) entry which is preliminary data.</text>
</comment>
<evidence type="ECO:0000256" key="4">
    <source>
        <dbReference type="ARBA" id="ARBA00022516"/>
    </source>
</evidence>
<keyword evidence="10" id="KW-0670">Pyruvate</keyword>
<protein>
    <recommendedName>
        <fullName evidence="3">phosphatidylserine decarboxylase</fullName>
        <ecNumber evidence="3">4.1.1.65</ecNumber>
    </recommendedName>
</protein>
<dbReference type="AlphaFoldDB" id="A0A8H5B4K2"/>
<dbReference type="NCBIfam" id="TIGR00163">
    <property type="entry name" value="PS_decarb"/>
    <property type="match status" value="1"/>
</dbReference>
<evidence type="ECO:0000256" key="3">
    <source>
        <dbReference type="ARBA" id="ARBA00012243"/>
    </source>
</evidence>
<keyword evidence="13" id="KW-1185">Reference proteome</keyword>
<keyword evidence="4" id="KW-0444">Lipid biosynthesis</keyword>
<keyword evidence="6" id="KW-0443">Lipid metabolism</keyword>